<dbReference type="Proteomes" id="UP000023152">
    <property type="component" value="Unassembled WGS sequence"/>
</dbReference>
<dbReference type="SUPFAM" id="SSF52540">
    <property type="entry name" value="P-loop containing nucleoside triphosphate hydrolases"/>
    <property type="match status" value="1"/>
</dbReference>
<dbReference type="PANTHER" id="PTHR46844">
    <property type="entry name" value="SLR5058 PROTEIN"/>
    <property type="match status" value="1"/>
</dbReference>
<protein>
    <recommendedName>
        <fullName evidence="1">NACHT domain-containing protein</fullName>
    </recommendedName>
</protein>
<reference evidence="2 3" key="1">
    <citation type="journal article" date="2013" name="Curr. Biol.">
        <title>The Genome of the Foraminiferan Reticulomyxa filosa.</title>
        <authorList>
            <person name="Glockner G."/>
            <person name="Hulsmann N."/>
            <person name="Schleicher M."/>
            <person name="Noegel A.A."/>
            <person name="Eichinger L."/>
            <person name="Gallinger C."/>
            <person name="Pawlowski J."/>
            <person name="Sierra R."/>
            <person name="Euteneuer U."/>
            <person name="Pillet L."/>
            <person name="Moustafa A."/>
            <person name="Platzer M."/>
            <person name="Groth M."/>
            <person name="Szafranski K."/>
            <person name="Schliwa M."/>
        </authorList>
    </citation>
    <scope>NUCLEOTIDE SEQUENCE [LARGE SCALE GENOMIC DNA]</scope>
</reference>
<dbReference type="InterPro" id="IPR007111">
    <property type="entry name" value="NACHT_NTPase"/>
</dbReference>
<dbReference type="PANTHER" id="PTHR46844:SF1">
    <property type="entry name" value="SLR5058 PROTEIN"/>
    <property type="match status" value="1"/>
</dbReference>
<dbReference type="EMBL" id="ASPP01002605">
    <property type="protein sequence ID" value="ETO34400.1"/>
    <property type="molecule type" value="Genomic_DNA"/>
</dbReference>
<gene>
    <name evidence="2" type="ORF">RFI_02693</name>
</gene>
<organism evidence="2 3">
    <name type="scientific">Reticulomyxa filosa</name>
    <dbReference type="NCBI Taxonomy" id="46433"/>
    <lineage>
        <taxon>Eukaryota</taxon>
        <taxon>Sar</taxon>
        <taxon>Rhizaria</taxon>
        <taxon>Retaria</taxon>
        <taxon>Foraminifera</taxon>
        <taxon>Monothalamids</taxon>
        <taxon>Reticulomyxidae</taxon>
        <taxon>Reticulomyxa</taxon>
    </lineage>
</organism>
<evidence type="ECO:0000313" key="2">
    <source>
        <dbReference type="EMBL" id="ETO34400.1"/>
    </source>
</evidence>
<accession>X6P7B5</accession>
<evidence type="ECO:0000259" key="1">
    <source>
        <dbReference type="PROSITE" id="PS50837"/>
    </source>
</evidence>
<name>X6P7B5_RETFI</name>
<dbReference type="AlphaFoldDB" id="X6P7B5"/>
<proteinExistence type="predicted"/>
<sequence length="376" mass="44113">MSQKKSESKILESTIKKLKEHYKSQNKLAPLFDDPDQLIDTCYIRLTLLKQRYFLEKSEEILNEEDNNEAVEEEKEEKDPEEWLNTLDYFMTYGSGQKTVELQDLWVEEKERERRKEDEEVARMNHISICGEAGSGKSVLTQVIAYLWAKNEMWSDQFQWLLHIPFGRIAHVFDSDKDSDSDNITNQWLKVMDALNISKWNSNDTKIVYSKNGLLILDGFDAIASELNRKPGLKRWLQHCTESRNCHVIVTSRPNVMCSYLKNAKLIDIIGFQSQDIRKYIHAYFQNVAGDSGDNDQKDCDQADILLRKLIDNPSLKLLSHIPLYLRLFCHLTRQQILKAQEEEDNDNDNNDNDNDNEMIMIMIMIMMKKKKKIFE</sequence>
<comment type="caution">
    <text evidence="2">The sequence shown here is derived from an EMBL/GenBank/DDBJ whole genome shotgun (WGS) entry which is preliminary data.</text>
</comment>
<dbReference type="PROSITE" id="PS50837">
    <property type="entry name" value="NACHT"/>
    <property type="match status" value="1"/>
</dbReference>
<feature type="domain" description="NACHT" evidence="1">
    <location>
        <begin position="125"/>
        <end position="255"/>
    </location>
</feature>
<dbReference type="OrthoDB" id="120976at2759"/>
<dbReference type="Gene3D" id="3.40.50.300">
    <property type="entry name" value="P-loop containing nucleotide triphosphate hydrolases"/>
    <property type="match status" value="1"/>
</dbReference>
<evidence type="ECO:0000313" key="3">
    <source>
        <dbReference type="Proteomes" id="UP000023152"/>
    </source>
</evidence>
<dbReference type="InterPro" id="IPR027417">
    <property type="entry name" value="P-loop_NTPase"/>
</dbReference>
<keyword evidence="3" id="KW-1185">Reference proteome</keyword>
<dbReference type="Pfam" id="PF05729">
    <property type="entry name" value="NACHT"/>
    <property type="match status" value="1"/>
</dbReference>